<dbReference type="Proteomes" id="UP000185663">
    <property type="component" value="Chromosome I"/>
</dbReference>
<keyword evidence="4" id="KW-1185">Reference proteome</keyword>
<dbReference type="InterPro" id="IPR001845">
    <property type="entry name" value="HTH_ArsR_DNA-bd_dom"/>
</dbReference>
<evidence type="ECO:0000313" key="4">
    <source>
        <dbReference type="Proteomes" id="UP000185663"/>
    </source>
</evidence>
<dbReference type="Pfam" id="PF12840">
    <property type="entry name" value="HTH_20"/>
    <property type="match status" value="1"/>
</dbReference>
<organism evidence="3 4">
    <name type="scientific">Paraoerskovia marina</name>
    <dbReference type="NCBI Taxonomy" id="545619"/>
    <lineage>
        <taxon>Bacteria</taxon>
        <taxon>Bacillati</taxon>
        <taxon>Actinomycetota</taxon>
        <taxon>Actinomycetes</taxon>
        <taxon>Micrococcales</taxon>
        <taxon>Cellulomonadaceae</taxon>
        <taxon>Paraoerskovia</taxon>
    </lineage>
</organism>
<feature type="region of interest" description="Disordered" evidence="1">
    <location>
        <begin position="55"/>
        <end position="90"/>
    </location>
</feature>
<dbReference type="CDD" id="cd00090">
    <property type="entry name" value="HTH_ARSR"/>
    <property type="match status" value="1"/>
</dbReference>
<feature type="compositionally biased region" description="Basic and acidic residues" evidence="1">
    <location>
        <begin position="75"/>
        <end position="90"/>
    </location>
</feature>
<sequence length="232" mass="25145">MAVRRALASERRVALLDLLDGRDGTTVDDLAAATDQHPNTVREHLSVLARAGLVTSEPEPRAVRGRPRRLYRSRPRPDQDQTAEARGHADQAVRTALTRVLLDGFGTDEPDPADAARRAGLAVAETLDPTPVQPGTSAVRHLLGHLEDLGFAPETTDDEPRRISLRRCPFLDLAQQRPDVVCAFHLGLAQGLLDHAPGHVAATRLEPFVAPDLCLLDVETRATAADDAQSPR</sequence>
<dbReference type="EMBL" id="LT629776">
    <property type="protein sequence ID" value="SDS59036.1"/>
    <property type="molecule type" value="Genomic_DNA"/>
</dbReference>
<reference evidence="3 4" key="1">
    <citation type="submission" date="2016-10" db="EMBL/GenBank/DDBJ databases">
        <authorList>
            <person name="de Groot N.N."/>
        </authorList>
    </citation>
    <scope>NUCLEOTIDE SEQUENCE [LARGE SCALE GENOMIC DNA]</scope>
    <source>
        <strain evidence="3 4">DSM 22126</strain>
    </source>
</reference>
<feature type="domain" description="HTH arsR-type" evidence="2">
    <location>
        <begin position="2"/>
        <end position="98"/>
    </location>
</feature>
<evidence type="ECO:0000259" key="2">
    <source>
        <dbReference type="SMART" id="SM00418"/>
    </source>
</evidence>
<dbReference type="eggNOG" id="COG2345">
    <property type="taxonomic scope" value="Bacteria"/>
</dbReference>
<dbReference type="SMART" id="SM00418">
    <property type="entry name" value="HTH_ARSR"/>
    <property type="match status" value="1"/>
</dbReference>
<accession>A0A1H1TGF6</accession>
<gene>
    <name evidence="3" type="ORF">SAMN04489860_1889</name>
</gene>
<dbReference type="GO" id="GO:0003700">
    <property type="term" value="F:DNA-binding transcription factor activity"/>
    <property type="evidence" value="ECO:0007669"/>
    <property type="project" value="InterPro"/>
</dbReference>
<dbReference type="InterPro" id="IPR036390">
    <property type="entry name" value="WH_DNA-bd_sf"/>
</dbReference>
<protein>
    <submittedName>
        <fullName evidence="3">Predicted transcriptional regulator, ArsR family</fullName>
    </submittedName>
</protein>
<name>A0A1H1TGF6_9CELL</name>
<dbReference type="InterPro" id="IPR011991">
    <property type="entry name" value="ArsR-like_HTH"/>
</dbReference>
<evidence type="ECO:0000256" key="1">
    <source>
        <dbReference type="SAM" id="MobiDB-lite"/>
    </source>
</evidence>
<dbReference type="STRING" id="545619.SAMN04489860_1889"/>
<evidence type="ECO:0000313" key="3">
    <source>
        <dbReference type="EMBL" id="SDS59036.1"/>
    </source>
</evidence>
<feature type="compositionally biased region" description="Basic residues" evidence="1">
    <location>
        <begin position="63"/>
        <end position="74"/>
    </location>
</feature>
<dbReference type="SUPFAM" id="SSF46785">
    <property type="entry name" value="Winged helix' DNA-binding domain"/>
    <property type="match status" value="1"/>
</dbReference>
<dbReference type="Gene3D" id="1.10.10.10">
    <property type="entry name" value="Winged helix-like DNA-binding domain superfamily/Winged helix DNA-binding domain"/>
    <property type="match status" value="1"/>
</dbReference>
<dbReference type="AlphaFoldDB" id="A0A1H1TGF6"/>
<proteinExistence type="predicted"/>
<dbReference type="InterPro" id="IPR036388">
    <property type="entry name" value="WH-like_DNA-bd_sf"/>
</dbReference>